<evidence type="ECO:0000313" key="1">
    <source>
        <dbReference type="EMBL" id="VFJ48876.1"/>
    </source>
</evidence>
<sequence length="204" mass="23888">MLVLIDESGDPGFRLTRGASPFFVVAMVLFRDFREAERASRAVGHARESLGVKPEFKFSQSRDPVRDAFFEAVLPFDFRVRALVVDKSGIYSQNLRENKECFYRYFVQLLMRHDDGVLTGAHVKIDGSGSRAFRRELEHYLRRQIGPGRIKKMRFVDSRKDNLVQLADMAVGAIARSYYPNDRTRHDRWRRVLEPKIEDIWDFR</sequence>
<protein>
    <recommendedName>
        <fullName evidence="2">DUF3800 domain-containing protein</fullName>
    </recommendedName>
</protein>
<organism evidence="1">
    <name type="scientific">Candidatus Kentrum sp. DK</name>
    <dbReference type="NCBI Taxonomy" id="2126562"/>
    <lineage>
        <taxon>Bacteria</taxon>
        <taxon>Pseudomonadati</taxon>
        <taxon>Pseudomonadota</taxon>
        <taxon>Gammaproteobacteria</taxon>
        <taxon>Candidatus Kentrum</taxon>
    </lineage>
</organism>
<dbReference type="EMBL" id="CAADEY010000023">
    <property type="protein sequence ID" value="VFJ48876.1"/>
    <property type="molecule type" value="Genomic_DNA"/>
</dbReference>
<accession>A0A450SA55</accession>
<reference evidence="1" key="1">
    <citation type="submission" date="2019-02" db="EMBL/GenBank/DDBJ databases">
        <authorList>
            <person name="Gruber-Vodicka R. H."/>
            <person name="Seah K. B. B."/>
        </authorList>
    </citation>
    <scope>NUCLEOTIDE SEQUENCE</scope>
    <source>
        <strain evidence="1">BECK_DK161</strain>
    </source>
</reference>
<proteinExistence type="predicted"/>
<gene>
    <name evidence="1" type="ORF">BECKDK2373C_GA0170839_102315</name>
</gene>
<dbReference type="Pfam" id="PF12686">
    <property type="entry name" value="DUF3800"/>
    <property type="match status" value="1"/>
</dbReference>
<dbReference type="AlphaFoldDB" id="A0A450SA55"/>
<name>A0A450SA55_9GAMM</name>
<dbReference type="InterPro" id="IPR024524">
    <property type="entry name" value="DUF3800"/>
</dbReference>
<evidence type="ECO:0008006" key="2">
    <source>
        <dbReference type="Google" id="ProtNLM"/>
    </source>
</evidence>